<accession>A0A8J5J7B4</accession>
<name>A0A8J5J7B4_HOMAM</name>
<dbReference type="GO" id="GO:0007140">
    <property type="term" value="P:male meiotic nuclear division"/>
    <property type="evidence" value="ECO:0007669"/>
    <property type="project" value="TreeGrafter"/>
</dbReference>
<comment type="similarity">
    <text evidence="3">Belongs to the maelstrom family.</text>
</comment>
<dbReference type="PANTHER" id="PTHR21358:SF4">
    <property type="entry name" value="PROTEIN MAELSTROM HOMOLOG"/>
    <property type="match status" value="1"/>
</dbReference>
<evidence type="ECO:0000259" key="10">
    <source>
        <dbReference type="Pfam" id="PF13017"/>
    </source>
</evidence>
<evidence type="ECO:0000256" key="5">
    <source>
        <dbReference type="ARBA" id="ARBA00022782"/>
    </source>
</evidence>
<dbReference type="GO" id="GO:0060964">
    <property type="term" value="P:regulation of miRNA-mediated gene silencing"/>
    <property type="evidence" value="ECO:0007669"/>
    <property type="project" value="InterPro"/>
</dbReference>
<evidence type="ECO:0000256" key="7">
    <source>
        <dbReference type="ARBA" id="ARBA00023158"/>
    </source>
</evidence>
<dbReference type="InterPro" id="IPR039259">
    <property type="entry name" value="Protein_maelstrom"/>
</dbReference>
<evidence type="ECO:0000256" key="9">
    <source>
        <dbReference type="SAM" id="MobiDB-lite"/>
    </source>
</evidence>
<evidence type="ECO:0000256" key="3">
    <source>
        <dbReference type="ARBA" id="ARBA00007057"/>
    </source>
</evidence>
<evidence type="ECO:0000256" key="1">
    <source>
        <dbReference type="ARBA" id="ARBA00004123"/>
    </source>
</evidence>
<sequence>MGRKRQQQNEFYFFMVEKKSEVEKRLGRSVSMAELPDLVYKEIKALPPAMKQKYVLLKEGNRQSQGKLDCTNTPLLEIERKQEESKKKAEDMNREIINFVHLYKSGCGLERAPFYVISTSHYVHTDENYCYPAELGLVFFSFEKGIVKDYHVIFKLEHSEKTHRLLEDNDGVDNMDKVFQELKEFTDEAKNGTPPLYTLEENMKITESIMDSIAGKGHYRIYSLDKLFMHMYRSSPRVSYSTISCKGDVDSVRLRLSSRSCLWGSSRKKTYQMNNSGGPVAKDDSNDGDNSSFSFVYTNKKKPVRQISPVRTESSWTKKGDARGALSSTFSLGSRSTEIDTSCEENFPALGACGSIKGAVKKSSCQLTPFGGPVKGVKLDAMPEVADMPAVADLKLDDKSEFGVWGVSANEFSNPLMTFGRAGRKVKLEDMSEVGRGQKSPNQRSKRGGL</sequence>
<dbReference type="GO" id="GO:0045892">
    <property type="term" value="P:negative regulation of DNA-templated transcription"/>
    <property type="evidence" value="ECO:0007669"/>
    <property type="project" value="TreeGrafter"/>
</dbReference>
<evidence type="ECO:0000256" key="2">
    <source>
        <dbReference type="ARBA" id="ARBA00004496"/>
    </source>
</evidence>
<comment type="caution">
    <text evidence="11">The sequence shown here is derived from an EMBL/GenBank/DDBJ whole genome shotgun (WGS) entry which is preliminary data.</text>
</comment>
<evidence type="ECO:0000313" key="11">
    <source>
        <dbReference type="EMBL" id="KAG7154082.1"/>
    </source>
</evidence>
<organism evidence="11 12">
    <name type="scientific">Homarus americanus</name>
    <name type="common">American lobster</name>
    <dbReference type="NCBI Taxonomy" id="6706"/>
    <lineage>
        <taxon>Eukaryota</taxon>
        <taxon>Metazoa</taxon>
        <taxon>Ecdysozoa</taxon>
        <taxon>Arthropoda</taxon>
        <taxon>Crustacea</taxon>
        <taxon>Multicrustacea</taxon>
        <taxon>Malacostraca</taxon>
        <taxon>Eumalacostraca</taxon>
        <taxon>Eucarida</taxon>
        <taxon>Decapoda</taxon>
        <taxon>Pleocyemata</taxon>
        <taxon>Astacidea</taxon>
        <taxon>Nephropoidea</taxon>
        <taxon>Nephropidae</taxon>
        <taxon>Homarus</taxon>
    </lineage>
</organism>
<dbReference type="GO" id="GO:0005634">
    <property type="term" value="C:nucleus"/>
    <property type="evidence" value="ECO:0007669"/>
    <property type="project" value="UniProtKB-SubCell"/>
</dbReference>
<gene>
    <name evidence="11" type="primary">mael-L</name>
    <name evidence="11" type="ORF">Hamer_G023381</name>
</gene>
<keyword evidence="4" id="KW-0963">Cytoplasm</keyword>
<dbReference type="GO" id="GO:0043565">
    <property type="term" value="F:sequence-specific DNA binding"/>
    <property type="evidence" value="ECO:0007669"/>
    <property type="project" value="TreeGrafter"/>
</dbReference>
<evidence type="ECO:0000256" key="8">
    <source>
        <dbReference type="ARBA" id="ARBA00023242"/>
    </source>
</evidence>
<dbReference type="GO" id="GO:0030154">
    <property type="term" value="P:cell differentiation"/>
    <property type="evidence" value="ECO:0007669"/>
    <property type="project" value="UniProtKB-KW"/>
</dbReference>
<protein>
    <submittedName>
        <fullName evidence="11">Maelstrom-like</fullName>
    </submittedName>
</protein>
<comment type="subcellular location">
    <subcellularLocation>
        <location evidence="2">Cytoplasm</location>
    </subcellularLocation>
    <subcellularLocation>
        <location evidence="1">Nucleus</location>
    </subcellularLocation>
</comment>
<dbReference type="GO" id="GO:0007283">
    <property type="term" value="P:spermatogenesis"/>
    <property type="evidence" value="ECO:0007669"/>
    <property type="project" value="TreeGrafter"/>
</dbReference>
<dbReference type="GO" id="GO:0043186">
    <property type="term" value="C:P granule"/>
    <property type="evidence" value="ECO:0007669"/>
    <property type="project" value="TreeGrafter"/>
</dbReference>
<evidence type="ECO:0000313" key="12">
    <source>
        <dbReference type="Proteomes" id="UP000747542"/>
    </source>
</evidence>
<feature type="region of interest" description="Disordered" evidence="9">
    <location>
        <begin position="429"/>
        <end position="450"/>
    </location>
</feature>
<keyword evidence="5" id="KW-0221">Differentiation</keyword>
<dbReference type="EMBL" id="JAHLQT010045429">
    <property type="protein sequence ID" value="KAG7154082.1"/>
    <property type="molecule type" value="Genomic_DNA"/>
</dbReference>
<keyword evidence="7" id="KW-0943">RNA-mediated gene silencing</keyword>
<dbReference type="AlphaFoldDB" id="A0A8J5J7B4"/>
<evidence type="ECO:0000256" key="4">
    <source>
        <dbReference type="ARBA" id="ARBA00022490"/>
    </source>
</evidence>
<feature type="domain" description="Maelstrom" evidence="10">
    <location>
        <begin position="127"/>
        <end position="234"/>
    </location>
</feature>
<dbReference type="GO" id="GO:0034587">
    <property type="term" value="P:piRNA processing"/>
    <property type="evidence" value="ECO:0007669"/>
    <property type="project" value="TreeGrafter"/>
</dbReference>
<keyword evidence="8" id="KW-0539">Nucleus</keyword>
<dbReference type="PANTHER" id="PTHR21358">
    <property type="entry name" value="PROTEIN MAELSTROM HOMOLOG"/>
    <property type="match status" value="1"/>
</dbReference>
<keyword evidence="12" id="KW-1185">Reference proteome</keyword>
<dbReference type="InterPro" id="IPR024970">
    <property type="entry name" value="Maelstrom"/>
</dbReference>
<dbReference type="Pfam" id="PF13017">
    <property type="entry name" value="Maelstrom"/>
    <property type="match status" value="1"/>
</dbReference>
<proteinExistence type="inferred from homology"/>
<keyword evidence="6" id="KW-0238">DNA-binding</keyword>
<evidence type="ECO:0000256" key="6">
    <source>
        <dbReference type="ARBA" id="ARBA00023125"/>
    </source>
</evidence>
<dbReference type="Proteomes" id="UP000747542">
    <property type="component" value="Unassembled WGS sequence"/>
</dbReference>
<reference evidence="11" key="1">
    <citation type="journal article" date="2021" name="Sci. Adv.">
        <title>The American lobster genome reveals insights on longevity, neural, and immune adaptations.</title>
        <authorList>
            <person name="Polinski J.M."/>
            <person name="Zimin A.V."/>
            <person name="Clark K.F."/>
            <person name="Kohn A.B."/>
            <person name="Sadowski N."/>
            <person name="Timp W."/>
            <person name="Ptitsyn A."/>
            <person name="Khanna P."/>
            <person name="Romanova D.Y."/>
            <person name="Williams P."/>
            <person name="Greenwood S.J."/>
            <person name="Moroz L.L."/>
            <person name="Walt D.R."/>
            <person name="Bodnar A.G."/>
        </authorList>
    </citation>
    <scope>NUCLEOTIDE SEQUENCE</scope>
    <source>
        <strain evidence="11">GMGI-L3</strain>
    </source>
</reference>